<evidence type="ECO:0000259" key="3">
    <source>
        <dbReference type="PROSITE" id="PS50006"/>
    </source>
</evidence>
<feature type="compositionally biased region" description="Low complexity" evidence="2">
    <location>
        <begin position="252"/>
        <end position="269"/>
    </location>
</feature>
<organism evidence="4 5">
    <name type="scientific">Amnibacterium flavum</name>
    <dbReference type="NCBI Taxonomy" id="2173173"/>
    <lineage>
        <taxon>Bacteria</taxon>
        <taxon>Bacillati</taxon>
        <taxon>Actinomycetota</taxon>
        <taxon>Actinomycetes</taxon>
        <taxon>Micrococcales</taxon>
        <taxon>Microbacteriaceae</taxon>
        <taxon>Amnibacterium</taxon>
    </lineage>
</organism>
<feature type="domain" description="FHA" evidence="3">
    <location>
        <begin position="326"/>
        <end position="381"/>
    </location>
</feature>
<proteinExistence type="predicted"/>
<gene>
    <name evidence="4" type="ORF">DDQ50_06155</name>
</gene>
<evidence type="ECO:0000256" key="2">
    <source>
        <dbReference type="SAM" id="MobiDB-lite"/>
    </source>
</evidence>
<keyword evidence="1" id="KW-0597">Phosphoprotein</keyword>
<dbReference type="OrthoDB" id="5485098at2"/>
<dbReference type="Pfam" id="PF00498">
    <property type="entry name" value="FHA"/>
    <property type="match status" value="1"/>
</dbReference>
<dbReference type="PROSITE" id="PS50006">
    <property type="entry name" value="FHA_DOMAIN"/>
    <property type="match status" value="1"/>
</dbReference>
<feature type="compositionally biased region" description="Pro residues" evidence="2">
    <location>
        <begin position="171"/>
        <end position="182"/>
    </location>
</feature>
<accession>A0A2V1HTX6</accession>
<evidence type="ECO:0000313" key="4">
    <source>
        <dbReference type="EMBL" id="PVZ96023.1"/>
    </source>
</evidence>
<name>A0A2V1HTX6_9MICO</name>
<protein>
    <recommendedName>
        <fullName evidence="3">FHA domain-containing protein</fullName>
    </recommendedName>
</protein>
<comment type="caution">
    <text evidence="4">The sequence shown here is derived from an EMBL/GenBank/DDBJ whole genome shotgun (WGS) entry which is preliminary data.</text>
</comment>
<dbReference type="EMBL" id="QEOP01000001">
    <property type="protein sequence ID" value="PVZ96023.1"/>
    <property type="molecule type" value="Genomic_DNA"/>
</dbReference>
<dbReference type="SUPFAM" id="SSF49879">
    <property type="entry name" value="SMAD/FHA domain"/>
    <property type="match status" value="1"/>
</dbReference>
<feature type="region of interest" description="Disordered" evidence="2">
    <location>
        <begin position="144"/>
        <end position="182"/>
    </location>
</feature>
<evidence type="ECO:0000256" key="1">
    <source>
        <dbReference type="ARBA" id="ARBA00022553"/>
    </source>
</evidence>
<evidence type="ECO:0000313" key="5">
    <source>
        <dbReference type="Proteomes" id="UP000244893"/>
    </source>
</evidence>
<dbReference type="RefSeq" id="WP_116755757.1">
    <property type="nucleotide sequence ID" value="NZ_JBHUEX010000001.1"/>
</dbReference>
<dbReference type="Gene3D" id="2.60.200.20">
    <property type="match status" value="1"/>
</dbReference>
<sequence>MTASTTARYTPAADGWLAVVSGRRAVLLDGAAADGSVDEILAALDTDDAVGSLLALLLRDGLGAMPAFGFAEVDDRGSRVLVRGGVTARIGAADHLGTDYATWGEHRVEGEAVVFLSIGPAGPSLPLGRGAARARAIELAASGTAPSIGPASTEASAPGVARGADGEVSAPPIPAPTAPPKPAAAAAAAPVVAPPTPLPPAPISPAPASGIPEQTMVEFTLADADPGYSHLFEETIVRPIEHAAVREDEPQAETQAAPEPAAAPPGATGFEEHDGLTIVSGDLARLRAEAPPQPTAPIAAPPSGDLPVVAELRFPSGSVEKLTGPVIIGRSPSSGKVSAGRLPRLVTIPDDPDLSRSHVQVEMQGDTVVVTDLHSRNGTTVVLPGRAPERLRGGVPTTVIHGTVIDLGGGLTIDVHEPRGEAG</sequence>
<reference evidence="4 5" key="1">
    <citation type="submission" date="2018-05" db="EMBL/GenBank/DDBJ databases">
        <title>Amnibacterium sp. M8JJ-5, whole genome shotgun sequence.</title>
        <authorList>
            <person name="Tuo L."/>
        </authorList>
    </citation>
    <scope>NUCLEOTIDE SEQUENCE [LARGE SCALE GENOMIC DNA]</scope>
    <source>
        <strain evidence="4 5">M8JJ-5</strain>
    </source>
</reference>
<dbReference type="InterPro" id="IPR008984">
    <property type="entry name" value="SMAD_FHA_dom_sf"/>
</dbReference>
<keyword evidence="5" id="KW-1185">Reference proteome</keyword>
<dbReference type="InterPro" id="IPR000253">
    <property type="entry name" value="FHA_dom"/>
</dbReference>
<feature type="region of interest" description="Disordered" evidence="2">
    <location>
        <begin position="246"/>
        <end position="273"/>
    </location>
</feature>
<dbReference type="AlphaFoldDB" id="A0A2V1HTX6"/>
<dbReference type="CDD" id="cd00060">
    <property type="entry name" value="FHA"/>
    <property type="match status" value="1"/>
</dbReference>
<dbReference type="Proteomes" id="UP000244893">
    <property type="component" value="Unassembled WGS sequence"/>
</dbReference>